<proteinExistence type="predicted"/>
<evidence type="ECO:0000313" key="2">
    <source>
        <dbReference type="EMBL" id="KAK9777107.1"/>
    </source>
</evidence>
<dbReference type="Proteomes" id="UP001465668">
    <property type="component" value="Unassembled WGS sequence"/>
</dbReference>
<accession>A0ABR2XTN3</accession>
<organism evidence="2 3">
    <name type="scientific">Seiridium cardinale</name>
    <dbReference type="NCBI Taxonomy" id="138064"/>
    <lineage>
        <taxon>Eukaryota</taxon>
        <taxon>Fungi</taxon>
        <taxon>Dikarya</taxon>
        <taxon>Ascomycota</taxon>
        <taxon>Pezizomycotina</taxon>
        <taxon>Sordariomycetes</taxon>
        <taxon>Xylariomycetidae</taxon>
        <taxon>Amphisphaeriales</taxon>
        <taxon>Sporocadaceae</taxon>
        <taxon>Seiridium</taxon>
    </lineage>
</organism>
<gene>
    <name evidence="2" type="ORF">SCAR479_06175</name>
</gene>
<sequence>MTSTFNLFARSSPSCNKPTNNDGKAGKPSPTTDINSSSDIEEGSQTPCTTEEPDLSTDIDSPPPDGGSAAWTQALMAHLVIVNTWGIISSFDVFQSYYLESLGRPASDIS</sequence>
<feature type="compositionally biased region" description="Polar residues" evidence="1">
    <location>
        <begin position="1"/>
        <end position="22"/>
    </location>
</feature>
<evidence type="ECO:0000313" key="3">
    <source>
        <dbReference type="Proteomes" id="UP001465668"/>
    </source>
</evidence>
<feature type="region of interest" description="Disordered" evidence="1">
    <location>
        <begin position="1"/>
        <end position="69"/>
    </location>
</feature>
<evidence type="ECO:0000256" key="1">
    <source>
        <dbReference type="SAM" id="MobiDB-lite"/>
    </source>
</evidence>
<dbReference type="EMBL" id="JARVKM010000023">
    <property type="protein sequence ID" value="KAK9777107.1"/>
    <property type="molecule type" value="Genomic_DNA"/>
</dbReference>
<feature type="compositionally biased region" description="Polar residues" evidence="1">
    <location>
        <begin position="29"/>
        <end position="49"/>
    </location>
</feature>
<comment type="caution">
    <text evidence="2">The sequence shown here is derived from an EMBL/GenBank/DDBJ whole genome shotgun (WGS) entry which is preliminary data.</text>
</comment>
<name>A0ABR2XTN3_9PEZI</name>
<protein>
    <submittedName>
        <fullName evidence="2">MFS monocarboxylate transporter</fullName>
    </submittedName>
</protein>
<keyword evidence="3" id="KW-1185">Reference proteome</keyword>
<reference evidence="2 3" key="1">
    <citation type="submission" date="2024-02" db="EMBL/GenBank/DDBJ databases">
        <title>First draft genome assembly of two strains of Seiridium cardinale.</title>
        <authorList>
            <person name="Emiliani G."/>
            <person name="Scali E."/>
        </authorList>
    </citation>
    <scope>NUCLEOTIDE SEQUENCE [LARGE SCALE GENOMIC DNA]</scope>
    <source>
        <strain evidence="2 3">BM-138-000479</strain>
    </source>
</reference>